<feature type="compositionally biased region" description="Low complexity" evidence="1">
    <location>
        <begin position="214"/>
        <end position="227"/>
    </location>
</feature>
<dbReference type="InterPro" id="IPR052815">
    <property type="entry name" value="PDCD2-like_regulator"/>
</dbReference>
<feature type="compositionally biased region" description="Basic and acidic residues" evidence="1">
    <location>
        <begin position="268"/>
        <end position="296"/>
    </location>
</feature>
<keyword evidence="4" id="KW-1185">Reference proteome</keyword>
<dbReference type="Pfam" id="PF04194">
    <property type="entry name" value="PDCD2_C"/>
    <property type="match status" value="1"/>
</dbReference>
<evidence type="ECO:0000259" key="2">
    <source>
        <dbReference type="Pfam" id="PF04194"/>
    </source>
</evidence>
<reference evidence="3 4" key="1">
    <citation type="submission" date="2024-03" db="EMBL/GenBank/DDBJ databases">
        <title>Complete genome sequence of the green alga Chloropicon roscoffensis RCC1871.</title>
        <authorList>
            <person name="Lemieux C."/>
            <person name="Pombert J.-F."/>
            <person name="Otis C."/>
            <person name="Turmel M."/>
        </authorList>
    </citation>
    <scope>NUCLEOTIDE SEQUENCE [LARGE SCALE GENOMIC DNA]</scope>
    <source>
        <strain evidence="3 4">RCC1871</strain>
    </source>
</reference>
<gene>
    <name evidence="3" type="ORF">HKI87_06g40130</name>
</gene>
<feature type="region of interest" description="Disordered" evidence="1">
    <location>
        <begin position="114"/>
        <end position="186"/>
    </location>
</feature>
<dbReference type="AlphaFoldDB" id="A0AAX4P9H1"/>
<dbReference type="InterPro" id="IPR007320">
    <property type="entry name" value="PDCD2_C"/>
</dbReference>
<feature type="domain" description="Programmed cell death protein 2 C-terminal" evidence="2">
    <location>
        <begin position="322"/>
        <end position="434"/>
    </location>
</feature>
<proteinExistence type="predicted"/>
<feature type="region of interest" description="Disordered" evidence="1">
    <location>
        <begin position="205"/>
        <end position="230"/>
    </location>
</feature>
<name>A0AAX4P9H1_9CHLO</name>
<evidence type="ECO:0000313" key="3">
    <source>
        <dbReference type="EMBL" id="WZN62476.1"/>
    </source>
</evidence>
<feature type="compositionally biased region" description="Basic and acidic residues" evidence="1">
    <location>
        <begin position="117"/>
        <end position="131"/>
    </location>
</feature>
<sequence>MAVGMSSRGVVSLGVPGDLLGEGEEESLGCSVYKIGGSPVVPPDAAEALRSQNELTSCQHCGQGLHLVTQLNCGNGEQHDDDGDYGTVTLLLVMVCANPSCAAAWKHWAALRVPSKPPKDEGEEEKEKECDANAGTSQGTTGREGRDNGGGVLGGSAADPFAPSDDWWNDTSWDDDAGGDGGAFGAGQAEEDAVVEALRMASLSCGKKSKTKTKSGGSSRRPRASPGVLVDSSPNAFPAFHLHFFAEPKPSGRVSKLDARARELAAEYEAAEGKADGKGEGEGGAPESRRRGDDRGGAASGSTKDPASWTAEEYEAEPEHQKQLNKFLRRVEREPTQCVRWCRRSDGDEGGGGLLWPERKVPGEKVVPRCEACGGRRGPWAQVMGGSVAYIWEAMEWAGRGLEEQAKLDPADFVTVAVYCCEADCRGDDPVTKEHCVVMAA</sequence>
<feature type="region of interest" description="Disordered" evidence="1">
    <location>
        <begin position="268"/>
        <end position="321"/>
    </location>
</feature>
<protein>
    <submittedName>
        <fullName evidence="3">Programmed cell death protein 2</fullName>
    </submittedName>
</protein>
<evidence type="ECO:0000256" key="1">
    <source>
        <dbReference type="SAM" id="MobiDB-lite"/>
    </source>
</evidence>
<dbReference type="PANTHER" id="PTHR46421">
    <property type="entry name" value="PROGRAMMED CELL DEATH PROTEIN 2-LIKE"/>
    <property type="match status" value="1"/>
</dbReference>
<evidence type="ECO:0000313" key="4">
    <source>
        <dbReference type="Proteomes" id="UP001472866"/>
    </source>
</evidence>
<dbReference type="GO" id="GO:0005737">
    <property type="term" value="C:cytoplasm"/>
    <property type="evidence" value="ECO:0007669"/>
    <property type="project" value="InterPro"/>
</dbReference>
<dbReference type="Proteomes" id="UP001472866">
    <property type="component" value="Chromosome 06"/>
</dbReference>
<organism evidence="3 4">
    <name type="scientific">Chloropicon roscoffensis</name>
    <dbReference type="NCBI Taxonomy" id="1461544"/>
    <lineage>
        <taxon>Eukaryota</taxon>
        <taxon>Viridiplantae</taxon>
        <taxon>Chlorophyta</taxon>
        <taxon>Chloropicophyceae</taxon>
        <taxon>Chloropicales</taxon>
        <taxon>Chloropicaceae</taxon>
        <taxon>Chloropicon</taxon>
    </lineage>
</organism>
<dbReference type="PANTHER" id="PTHR46421:SF1">
    <property type="entry name" value="PROGRAMMED CELL DEATH PROTEIN 2-LIKE"/>
    <property type="match status" value="1"/>
</dbReference>
<accession>A0AAX4P9H1</accession>
<dbReference type="EMBL" id="CP151506">
    <property type="protein sequence ID" value="WZN62476.1"/>
    <property type="molecule type" value="Genomic_DNA"/>
</dbReference>